<evidence type="ECO:0000313" key="2">
    <source>
        <dbReference type="Proteomes" id="UP001576780"/>
    </source>
</evidence>
<protein>
    <submittedName>
        <fullName evidence="1">Uncharacterized protein</fullName>
    </submittedName>
</protein>
<accession>A0ABV4WDY8</accession>
<reference evidence="1 2" key="1">
    <citation type="submission" date="2024-09" db="EMBL/GenBank/DDBJ databases">
        <title>Floridaenema gen nov. (Aerosakkonemataceae, Aerosakkonematales ord. nov., Cyanobacteria) from benthic tropical and subtropical fresh waters, with the description of four new species.</title>
        <authorList>
            <person name="Moretto J.A."/>
            <person name="Berthold D.E."/>
            <person name="Lefler F.W."/>
            <person name="Huang I.-S."/>
            <person name="Laughinghouse H. IV."/>
        </authorList>
    </citation>
    <scope>NUCLEOTIDE SEQUENCE [LARGE SCALE GENOMIC DNA]</scope>
    <source>
        <strain evidence="1 2">BLCC-F167</strain>
    </source>
</reference>
<comment type="caution">
    <text evidence="1">The sequence shown here is derived from an EMBL/GenBank/DDBJ whole genome shotgun (WGS) entry which is preliminary data.</text>
</comment>
<name>A0ABV4WDY8_9CYAN</name>
<dbReference type="Proteomes" id="UP001576780">
    <property type="component" value="Unassembled WGS sequence"/>
</dbReference>
<dbReference type="RefSeq" id="WP_413275541.1">
    <property type="nucleotide sequence ID" value="NZ_JBHFNT010000013.1"/>
</dbReference>
<dbReference type="EMBL" id="JBHFNT010000013">
    <property type="protein sequence ID" value="MFB2833072.1"/>
    <property type="molecule type" value="Genomic_DNA"/>
</dbReference>
<sequence>MKVNRHGQAKILSQREIQRPRVAMERKCTLMYAQFELDCKQFTATLSINRVTERSATRRRSNI</sequence>
<evidence type="ECO:0000313" key="1">
    <source>
        <dbReference type="EMBL" id="MFB2833072.1"/>
    </source>
</evidence>
<proteinExistence type="predicted"/>
<gene>
    <name evidence="1" type="ORF">ACE1CA_00910</name>
</gene>
<organism evidence="1 2">
    <name type="scientific">Floridaenema evergladense BLCC-F167</name>
    <dbReference type="NCBI Taxonomy" id="3153639"/>
    <lineage>
        <taxon>Bacteria</taxon>
        <taxon>Bacillati</taxon>
        <taxon>Cyanobacteriota</taxon>
        <taxon>Cyanophyceae</taxon>
        <taxon>Oscillatoriophycideae</taxon>
        <taxon>Aerosakkonematales</taxon>
        <taxon>Aerosakkonemataceae</taxon>
        <taxon>Floridanema</taxon>
        <taxon>Floridanema evergladense</taxon>
    </lineage>
</organism>
<keyword evidence="2" id="KW-1185">Reference proteome</keyword>